<evidence type="ECO:0000256" key="3">
    <source>
        <dbReference type="ARBA" id="ARBA00022670"/>
    </source>
</evidence>
<dbReference type="PROSITE" id="PS50235">
    <property type="entry name" value="USP_3"/>
    <property type="match status" value="1"/>
</dbReference>
<comment type="function">
    <text evidence="7 8">Recognizes and hydrolyzes the peptide bond at the C-terminal Gly of ubiquitin. Involved in the processing of poly-ubiquitin precursors as well as that of ubiquitinated proteins.</text>
</comment>
<keyword evidence="3 8" id="KW-0645">Protease</keyword>
<dbReference type="GO" id="GO:0016579">
    <property type="term" value="P:protein deubiquitination"/>
    <property type="evidence" value="ECO:0007669"/>
    <property type="project" value="InterPro"/>
</dbReference>
<dbReference type="PROSITE" id="PS00972">
    <property type="entry name" value="USP_1"/>
    <property type="match status" value="1"/>
</dbReference>
<dbReference type="PROSITE" id="PS00973">
    <property type="entry name" value="USP_2"/>
    <property type="match status" value="1"/>
</dbReference>
<dbReference type="FunFam" id="3.90.70.10:FF:000116">
    <property type="entry name" value="Ubiquitin carboxyl-terminal hydrolase 20"/>
    <property type="match status" value="1"/>
</dbReference>
<dbReference type="GeneID" id="111291124"/>
<gene>
    <name evidence="12" type="primary">LOC111291124</name>
</gene>
<dbReference type="InterPro" id="IPR050164">
    <property type="entry name" value="Peptidase_C19"/>
</dbReference>
<feature type="domain" description="USP" evidence="10">
    <location>
        <begin position="177"/>
        <end position="487"/>
    </location>
</feature>
<reference evidence="12" key="1">
    <citation type="submission" date="2025-08" db="UniProtKB">
        <authorList>
            <consortium name="RefSeq"/>
        </authorList>
    </citation>
    <scope>IDENTIFICATION</scope>
    <source>
        <tissue evidence="12">Fruit stalk</tissue>
    </source>
</reference>
<dbReference type="InterPro" id="IPR028889">
    <property type="entry name" value="USP"/>
</dbReference>
<dbReference type="GO" id="GO:0004843">
    <property type="term" value="F:cysteine-type deubiquitinase activity"/>
    <property type="evidence" value="ECO:0007669"/>
    <property type="project" value="UniProtKB-UniRule"/>
</dbReference>
<dbReference type="Gene3D" id="3.90.70.10">
    <property type="entry name" value="Cysteine proteinases"/>
    <property type="match status" value="1"/>
</dbReference>
<dbReference type="AlphaFoldDB" id="A0A6P5YDN8"/>
<dbReference type="Pfam" id="PF00443">
    <property type="entry name" value="UCH"/>
    <property type="match status" value="1"/>
</dbReference>
<evidence type="ECO:0000256" key="8">
    <source>
        <dbReference type="RuleBase" id="RU366025"/>
    </source>
</evidence>
<dbReference type="InterPro" id="IPR018200">
    <property type="entry name" value="USP_CS"/>
</dbReference>
<evidence type="ECO:0000256" key="7">
    <source>
        <dbReference type="ARBA" id="ARBA00037450"/>
    </source>
</evidence>
<proteinExistence type="inferred from homology"/>
<evidence type="ECO:0000256" key="2">
    <source>
        <dbReference type="ARBA" id="ARBA00009085"/>
    </source>
</evidence>
<feature type="region of interest" description="Disordered" evidence="9">
    <location>
        <begin position="620"/>
        <end position="654"/>
    </location>
</feature>
<feature type="region of interest" description="Disordered" evidence="9">
    <location>
        <begin position="1"/>
        <end position="27"/>
    </location>
</feature>
<evidence type="ECO:0000256" key="9">
    <source>
        <dbReference type="SAM" id="MobiDB-lite"/>
    </source>
</evidence>
<dbReference type="InterPro" id="IPR001394">
    <property type="entry name" value="Peptidase_C19_UCH"/>
</dbReference>
<keyword evidence="11" id="KW-1185">Reference proteome</keyword>
<comment type="similarity">
    <text evidence="2 8">Belongs to the peptidase C19 family.</text>
</comment>
<sequence length="745" mass="82940">METETCLSKVTKDDTSPSDSLLSQGNLDGFPQVSPLTADSFIGSSLVSPMTVDSLDLETIMEDVLEEETVANPRLPEAVPSPTESEPSQHLALVPYLSKKPENSQEEEAEYHYRWPYSNYNSLCSGRHLACDQFCSRRENEFKAPGSGYSTCAPWCSTPLSPKEASRTETEPTGVGAGLENLGNTCFINAVLQCFTHTVPFVLGLRSLNHHEKSCDPNINSFCLLCALHDHIELSLKSSGGVVSPSTIFDNLNYISSCFQRYQQEDAHEFLQCLLNKLESCFSDSKPKDDCLSSSDDCLVKKVFGGRLVSRLCCCNCGHISYSYEPLNDLSLEIEDVDTLPCALESFTKVEKIDDLEAKFRCENCKEEVSVEKQFMLDQAPSVATFHLKRFKTEGTFVEKIDKHVVFPLELDLQPYTIVNQTSKEELKYQLYAVVKHSGFRPTSGHYVCYIRSSPDMWHKLNDSRVTGVDEEAVLSQEAYILFYARQGIPWFSSAIEVQKPCADPGIADSSPISVLDNIECASIPRGENSADCSVNESKDGTDKTSTRSSCETQFELEIDEPCLAAERISGLPVNESEFHVLKSIDTRDDNPMNGAFIPPESINCSDEFEKNIFTLSHHEEKNSNQGVDEATNDSSFPSMPSRSQCSDKSCQRDPSGCGPCAHLKEEKRGIHQRAVNRPAMDQGRIEAMRYAKRMPTGRGAKFMALLASQTTGKMKKITGSSPCKRVCPRRRHNQNLMRPVPVSR</sequence>
<evidence type="ECO:0000256" key="1">
    <source>
        <dbReference type="ARBA" id="ARBA00000707"/>
    </source>
</evidence>
<dbReference type="GO" id="GO:0005829">
    <property type="term" value="C:cytosol"/>
    <property type="evidence" value="ECO:0007669"/>
    <property type="project" value="TreeGrafter"/>
</dbReference>
<evidence type="ECO:0000313" key="12">
    <source>
        <dbReference type="RefSeq" id="XP_022738450.1"/>
    </source>
</evidence>
<comment type="catalytic activity">
    <reaction evidence="1 8">
        <text>Thiol-dependent hydrolysis of ester, thioester, amide, peptide and isopeptide bonds formed by the C-terminal Gly of ubiquitin (a 76-residue protein attached to proteins as an intracellular targeting signal).</text>
        <dbReference type="EC" id="3.4.19.12"/>
    </reaction>
</comment>
<dbReference type="KEGG" id="dzi:111291124"/>
<dbReference type="GO" id="GO:0005634">
    <property type="term" value="C:nucleus"/>
    <property type="evidence" value="ECO:0007669"/>
    <property type="project" value="TreeGrafter"/>
</dbReference>
<dbReference type="Proteomes" id="UP000515121">
    <property type="component" value="Unplaced"/>
</dbReference>
<keyword evidence="5 8" id="KW-0378">Hydrolase</keyword>
<evidence type="ECO:0000256" key="6">
    <source>
        <dbReference type="ARBA" id="ARBA00022807"/>
    </source>
</evidence>
<evidence type="ECO:0000259" key="10">
    <source>
        <dbReference type="PROSITE" id="PS50235"/>
    </source>
</evidence>
<accession>A0A6P5YDN8</accession>
<dbReference type="OrthoDB" id="420187at2759"/>
<keyword evidence="4 8" id="KW-0833">Ubl conjugation pathway</keyword>
<keyword evidence="6 8" id="KW-0788">Thiol protease</keyword>
<feature type="compositionally biased region" description="Polar residues" evidence="9">
    <location>
        <begin position="17"/>
        <end position="26"/>
    </location>
</feature>
<name>A0A6P5YDN8_DURZI</name>
<dbReference type="RefSeq" id="XP_022738450.1">
    <property type="nucleotide sequence ID" value="XM_022882715.1"/>
</dbReference>
<dbReference type="InterPro" id="IPR038765">
    <property type="entry name" value="Papain-like_cys_pep_sf"/>
</dbReference>
<dbReference type="PANTHER" id="PTHR24006">
    <property type="entry name" value="UBIQUITIN CARBOXYL-TERMINAL HYDROLASE"/>
    <property type="match status" value="1"/>
</dbReference>
<dbReference type="SUPFAM" id="SSF54001">
    <property type="entry name" value="Cysteine proteinases"/>
    <property type="match status" value="1"/>
</dbReference>
<dbReference type="EC" id="3.4.19.12" evidence="8"/>
<protein>
    <recommendedName>
        <fullName evidence="8">Ubiquitin carboxyl-terminal hydrolase</fullName>
        <ecNumber evidence="8">3.4.19.12</ecNumber>
    </recommendedName>
</protein>
<organism evidence="11 12">
    <name type="scientific">Durio zibethinus</name>
    <name type="common">Durian</name>
    <dbReference type="NCBI Taxonomy" id="66656"/>
    <lineage>
        <taxon>Eukaryota</taxon>
        <taxon>Viridiplantae</taxon>
        <taxon>Streptophyta</taxon>
        <taxon>Embryophyta</taxon>
        <taxon>Tracheophyta</taxon>
        <taxon>Spermatophyta</taxon>
        <taxon>Magnoliopsida</taxon>
        <taxon>eudicotyledons</taxon>
        <taxon>Gunneridae</taxon>
        <taxon>Pentapetalae</taxon>
        <taxon>rosids</taxon>
        <taxon>malvids</taxon>
        <taxon>Malvales</taxon>
        <taxon>Malvaceae</taxon>
        <taxon>Helicteroideae</taxon>
        <taxon>Durio</taxon>
    </lineage>
</organism>
<evidence type="ECO:0000256" key="4">
    <source>
        <dbReference type="ARBA" id="ARBA00022786"/>
    </source>
</evidence>
<evidence type="ECO:0000256" key="5">
    <source>
        <dbReference type="ARBA" id="ARBA00022801"/>
    </source>
</evidence>
<dbReference type="GO" id="GO:0006508">
    <property type="term" value="P:proteolysis"/>
    <property type="evidence" value="ECO:0007669"/>
    <property type="project" value="UniProtKB-KW"/>
</dbReference>
<feature type="compositionally biased region" description="Polar residues" evidence="9">
    <location>
        <begin position="633"/>
        <end position="649"/>
    </location>
</feature>
<dbReference type="PANTHER" id="PTHR24006:SF747">
    <property type="entry name" value="UBIQUITIN CARBOXYL-TERMINAL HYDROLASE 20"/>
    <property type="match status" value="1"/>
</dbReference>
<evidence type="ECO:0000313" key="11">
    <source>
        <dbReference type="Proteomes" id="UP000515121"/>
    </source>
</evidence>